<dbReference type="PANTHER" id="PTHR32432">
    <property type="entry name" value="CELL DIVISION PROTEIN FTSA-RELATED"/>
    <property type="match status" value="1"/>
</dbReference>
<dbReference type="AlphaFoldDB" id="A0A285GV36"/>
<gene>
    <name evidence="2" type="ORF">SAMN06265827_11114</name>
</gene>
<dbReference type="InterPro" id="IPR050696">
    <property type="entry name" value="FtsA/MreB"/>
</dbReference>
<dbReference type="NCBIfam" id="TIGR01175">
    <property type="entry name" value="pilM"/>
    <property type="match status" value="1"/>
</dbReference>
<dbReference type="RefSeq" id="WP_097017695.1">
    <property type="nucleotide sequence ID" value="NZ_OBDZ01000011.1"/>
</dbReference>
<name>A0A285GV36_9FIRM</name>
<feature type="domain" description="SHS2" evidence="1">
    <location>
        <begin position="19"/>
        <end position="183"/>
    </location>
</feature>
<protein>
    <submittedName>
        <fullName evidence="2">Type IV pilus assembly protein PilM</fullName>
    </submittedName>
</protein>
<dbReference type="Gene3D" id="3.30.420.40">
    <property type="match status" value="2"/>
</dbReference>
<dbReference type="InterPro" id="IPR005883">
    <property type="entry name" value="PilM"/>
</dbReference>
<evidence type="ECO:0000313" key="2">
    <source>
        <dbReference type="EMBL" id="SNY27382.1"/>
    </source>
</evidence>
<dbReference type="CDD" id="cd24049">
    <property type="entry name" value="ASKHA_NBD_PilM"/>
    <property type="match status" value="1"/>
</dbReference>
<dbReference type="Pfam" id="PF11104">
    <property type="entry name" value="PilM_2"/>
    <property type="match status" value="1"/>
</dbReference>
<sequence>MGILTTLKEKIRLFNNNNIIGLDIGDESIKLAEVSTNKQGIVLNNLAISPVPEGAVKNGDLNDIIKLEGLLRQLLKEKEFQAKKVVAAISGEQVISRMIDVPVMPIEELAAAIKWEASEKLPIRVEDVVLEYEVLSQAKDGKYQVLLIAVNKKLINKYLNLFELLELEPVAIEIEPVAIARTIGRLGLAGTIGVIDIGTNTTDISILDKGKLLFTRNIGLGGENITDDIAEMQESSFEEAETYKISTNLFEQEDINLIVRNLTTAIYRSLDYFQVQYRGFDIDKLIITGGGANLIGFADHLSKEFEISVDKLNLSGYLSSEMVSDKYLSEVEQLLGVSIGLALREEDEK</sequence>
<dbReference type="Proteomes" id="UP000219573">
    <property type="component" value="Unassembled WGS sequence"/>
</dbReference>
<proteinExistence type="predicted"/>
<dbReference type="GO" id="GO:0051301">
    <property type="term" value="P:cell division"/>
    <property type="evidence" value="ECO:0007669"/>
    <property type="project" value="InterPro"/>
</dbReference>
<dbReference type="PANTHER" id="PTHR32432:SF3">
    <property type="entry name" value="ETHANOLAMINE UTILIZATION PROTEIN EUTJ"/>
    <property type="match status" value="1"/>
</dbReference>
<dbReference type="PIRSF" id="PIRSF019169">
    <property type="entry name" value="PilM"/>
    <property type="match status" value="1"/>
</dbReference>
<dbReference type="InterPro" id="IPR003494">
    <property type="entry name" value="SHS2_FtsA"/>
</dbReference>
<reference evidence="3" key="1">
    <citation type="submission" date="2017-09" db="EMBL/GenBank/DDBJ databases">
        <authorList>
            <person name="Varghese N."/>
            <person name="Submissions S."/>
        </authorList>
    </citation>
    <scope>NUCLEOTIDE SEQUENCE [LARGE SCALE GENOMIC DNA]</scope>
    <source>
        <strain evidence="3">MSL47</strain>
    </source>
</reference>
<accession>A0A285GV36</accession>
<dbReference type="SMART" id="SM00842">
    <property type="entry name" value="FtsA"/>
    <property type="match status" value="1"/>
</dbReference>
<dbReference type="SUPFAM" id="SSF53067">
    <property type="entry name" value="Actin-like ATPase domain"/>
    <property type="match status" value="2"/>
</dbReference>
<evidence type="ECO:0000259" key="1">
    <source>
        <dbReference type="SMART" id="SM00842"/>
    </source>
</evidence>
<dbReference type="InterPro" id="IPR043129">
    <property type="entry name" value="ATPase_NBD"/>
</dbReference>
<evidence type="ECO:0000313" key="3">
    <source>
        <dbReference type="Proteomes" id="UP000219573"/>
    </source>
</evidence>
<dbReference type="Gene3D" id="3.30.1490.300">
    <property type="match status" value="1"/>
</dbReference>
<organism evidence="2 3">
    <name type="scientific">Orenia metallireducens</name>
    <dbReference type="NCBI Taxonomy" id="1413210"/>
    <lineage>
        <taxon>Bacteria</taxon>
        <taxon>Bacillati</taxon>
        <taxon>Bacillota</taxon>
        <taxon>Clostridia</taxon>
        <taxon>Halanaerobiales</taxon>
        <taxon>Halobacteroidaceae</taxon>
        <taxon>Orenia</taxon>
    </lineage>
</organism>
<dbReference type="EMBL" id="OBDZ01000011">
    <property type="protein sequence ID" value="SNY27382.1"/>
    <property type="molecule type" value="Genomic_DNA"/>
</dbReference>
<keyword evidence="3" id="KW-1185">Reference proteome</keyword>